<keyword evidence="2" id="KW-0004">4Fe-4S</keyword>
<comment type="caution">
    <text evidence="9">The sequence shown here is derived from an EMBL/GenBank/DDBJ whole genome shotgun (WGS) entry which is preliminary data.</text>
</comment>
<keyword evidence="7" id="KW-0812">Transmembrane</keyword>
<dbReference type="InterPro" id="IPR013783">
    <property type="entry name" value="Ig-like_fold"/>
</dbReference>
<evidence type="ECO:0000256" key="7">
    <source>
        <dbReference type="SAM" id="Phobius"/>
    </source>
</evidence>
<organism evidence="9 10">
    <name type="scientific">Sphingobacterium corticis</name>
    <dbReference type="NCBI Taxonomy" id="1812823"/>
    <lineage>
        <taxon>Bacteria</taxon>
        <taxon>Pseudomonadati</taxon>
        <taxon>Bacteroidota</taxon>
        <taxon>Sphingobacteriia</taxon>
        <taxon>Sphingobacteriales</taxon>
        <taxon>Sphingobacteriaceae</taxon>
        <taxon>Sphingobacterium</taxon>
    </lineage>
</organism>
<dbReference type="InterPro" id="IPR017900">
    <property type="entry name" value="4Fe4S_Fe_S_CS"/>
</dbReference>
<evidence type="ECO:0000313" key="10">
    <source>
        <dbReference type="Proteomes" id="UP001597393"/>
    </source>
</evidence>
<keyword evidence="7" id="KW-1133">Transmembrane helix</keyword>
<accession>A0ABW5NKY6</accession>
<keyword evidence="6" id="KW-0411">Iron-sulfur</keyword>
<dbReference type="RefSeq" id="WP_380868503.1">
    <property type="nucleotide sequence ID" value="NZ_JBHUMA010000006.1"/>
</dbReference>
<dbReference type="InterPro" id="IPR014116">
    <property type="entry name" value="Cyt_c_oxidase_cbb3_FixG"/>
</dbReference>
<feature type="transmembrane region" description="Helical" evidence="7">
    <location>
        <begin position="28"/>
        <end position="52"/>
    </location>
</feature>
<evidence type="ECO:0000259" key="8">
    <source>
        <dbReference type="PROSITE" id="PS51379"/>
    </source>
</evidence>
<dbReference type="Pfam" id="PF11614">
    <property type="entry name" value="FixG_C"/>
    <property type="match status" value="1"/>
</dbReference>
<evidence type="ECO:0000256" key="5">
    <source>
        <dbReference type="ARBA" id="ARBA00023004"/>
    </source>
</evidence>
<dbReference type="PANTHER" id="PTHR30176">
    <property type="entry name" value="FERREDOXIN-TYPE PROTEIN NAPH"/>
    <property type="match status" value="1"/>
</dbReference>
<dbReference type="EMBL" id="JBHUMA010000006">
    <property type="protein sequence ID" value="MFD2598522.1"/>
    <property type="molecule type" value="Genomic_DNA"/>
</dbReference>
<dbReference type="Proteomes" id="UP001597393">
    <property type="component" value="Unassembled WGS sequence"/>
</dbReference>
<keyword evidence="5" id="KW-0408">Iron</keyword>
<keyword evidence="4" id="KW-0249">Electron transport</keyword>
<dbReference type="PANTHER" id="PTHR30176:SF3">
    <property type="entry name" value="FERREDOXIN-TYPE PROTEIN NAPH"/>
    <property type="match status" value="1"/>
</dbReference>
<dbReference type="InterPro" id="IPR017896">
    <property type="entry name" value="4Fe4S_Fe-S-bd"/>
</dbReference>
<evidence type="ECO:0000256" key="3">
    <source>
        <dbReference type="ARBA" id="ARBA00022723"/>
    </source>
</evidence>
<feature type="domain" description="4Fe-4S ferredoxin-type" evidence="8">
    <location>
        <begin position="242"/>
        <end position="271"/>
    </location>
</feature>
<evidence type="ECO:0000256" key="1">
    <source>
        <dbReference type="ARBA" id="ARBA00022448"/>
    </source>
</evidence>
<gene>
    <name evidence="9" type="primary">ccoG</name>
    <name evidence="9" type="ORF">ACFSQ3_06105</name>
</gene>
<dbReference type="Pfam" id="PF13746">
    <property type="entry name" value="Fer4_18"/>
    <property type="match status" value="1"/>
</dbReference>
<dbReference type="PROSITE" id="PS51379">
    <property type="entry name" value="4FE4S_FER_2"/>
    <property type="match status" value="1"/>
</dbReference>
<dbReference type="PROSITE" id="PS00198">
    <property type="entry name" value="4FE4S_FER_1"/>
    <property type="match status" value="1"/>
</dbReference>
<feature type="transmembrane region" description="Helical" evidence="7">
    <location>
        <begin position="72"/>
        <end position="91"/>
    </location>
</feature>
<feature type="transmembrane region" description="Helical" evidence="7">
    <location>
        <begin position="148"/>
        <end position="166"/>
    </location>
</feature>
<proteinExistence type="predicted"/>
<dbReference type="InterPro" id="IPR051684">
    <property type="entry name" value="Electron_Trans/Redox"/>
</dbReference>
<dbReference type="SUPFAM" id="SSF54862">
    <property type="entry name" value="4Fe-4S ferredoxins"/>
    <property type="match status" value="1"/>
</dbReference>
<dbReference type="Gene3D" id="3.30.70.20">
    <property type="match status" value="1"/>
</dbReference>
<dbReference type="Pfam" id="PF12801">
    <property type="entry name" value="Fer4_5"/>
    <property type="match status" value="1"/>
</dbReference>
<protein>
    <submittedName>
        <fullName evidence="9">Cytochrome c oxidase accessory protein CcoG</fullName>
    </submittedName>
</protein>
<dbReference type="NCBIfam" id="TIGR02745">
    <property type="entry name" value="ccoG_rdxA_fixG"/>
    <property type="match status" value="1"/>
</dbReference>
<feature type="transmembrane region" description="Helical" evidence="7">
    <location>
        <begin position="322"/>
        <end position="341"/>
    </location>
</feature>
<feature type="transmembrane region" description="Helical" evidence="7">
    <location>
        <begin position="178"/>
        <end position="199"/>
    </location>
</feature>
<name>A0ABW5NKY6_9SPHI</name>
<sequence>MDAAANTTKRSWIYAKMPAGIWYKRRQWVGYGLLALFILIPFIKIGQYPLLMLNVVSRKFAVFGMLFYPQDLYLFVFGMLIAMIGIVFITAKFGRVWCGWACPQTVFMELIFRRIEYWIEGDWTQQRKLNEGPDTDERAWKKFFKHSIFLLISFLISNLFLAYVIGVDELWQIISEPIAAHTVGFVSLLVFTAVFYSVFAHLREIVCITICPYGRLQSVLVDDSTKTVAYDYQRGEPRGKVRKVATEAKGDCLDCKLCVHVCPTGIDIRNGLQLECVNCTACIDACDAVMDKLQKPIGLIGFYSANELETGVRTEKKSNRRLWAYAAVLVVLTSVFAALMINRSPIDGRLLRAKGSSYQKREDNTVSNLYTLELTNKSGNAIPFTLRSEDEKMKVQVINHIDMLASDGTAMMSFFLISPKANIKTYKTDVKLQLVSNGEVVKTMKTTFVAPIANAVTKQ</sequence>
<reference evidence="10" key="1">
    <citation type="journal article" date="2019" name="Int. J. Syst. Evol. Microbiol.">
        <title>The Global Catalogue of Microorganisms (GCM) 10K type strain sequencing project: providing services to taxonomists for standard genome sequencing and annotation.</title>
        <authorList>
            <consortium name="The Broad Institute Genomics Platform"/>
            <consortium name="The Broad Institute Genome Sequencing Center for Infectious Disease"/>
            <person name="Wu L."/>
            <person name="Ma J."/>
        </authorList>
    </citation>
    <scope>NUCLEOTIDE SEQUENCE [LARGE SCALE GENOMIC DNA]</scope>
    <source>
        <strain evidence="10">KCTC 42248</strain>
    </source>
</reference>
<dbReference type="InterPro" id="IPR032879">
    <property type="entry name" value="FixG_C"/>
</dbReference>
<dbReference type="Gene3D" id="2.60.40.10">
    <property type="entry name" value="Immunoglobulins"/>
    <property type="match status" value="1"/>
</dbReference>
<keyword evidence="3" id="KW-0479">Metal-binding</keyword>
<evidence type="ECO:0000256" key="4">
    <source>
        <dbReference type="ARBA" id="ARBA00022982"/>
    </source>
</evidence>
<keyword evidence="1" id="KW-0813">Transport</keyword>
<keyword evidence="7" id="KW-0472">Membrane</keyword>
<evidence type="ECO:0000256" key="2">
    <source>
        <dbReference type="ARBA" id="ARBA00022485"/>
    </source>
</evidence>
<evidence type="ECO:0000256" key="6">
    <source>
        <dbReference type="ARBA" id="ARBA00023014"/>
    </source>
</evidence>
<keyword evidence="10" id="KW-1185">Reference proteome</keyword>
<evidence type="ECO:0000313" key="9">
    <source>
        <dbReference type="EMBL" id="MFD2598522.1"/>
    </source>
</evidence>